<reference evidence="3 4" key="1">
    <citation type="submission" date="2024-09" db="EMBL/GenBank/DDBJ databases">
        <title>Floridaenema gen nov. (Aerosakkonemataceae, Aerosakkonematales ord. nov., Cyanobacteria) from benthic tropical and subtropical fresh waters, with the description of four new species.</title>
        <authorList>
            <person name="Moretto J.A."/>
            <person name="Berthold D.E."/>
            <person name="Lefler F.W."/>
            <person name="Huang I.-S."/>
            <person name="Laughinghouse H. IV."/>
        </authorList>
    </citation>
    <scope>NUCLEOTIDE SEQUENCE [LARGE SCALE GENOMIC DNA]</scope>
    <source>
        <strain evidence="3 4">BLCC-F154</strain>
    </source>
</reference>
<dbReference type="Pfam" id="PF13477">
    <property type="entry name" value="Glyco_trans_4_2"/>
    <property type="match status" value="1"/>
</dbReference>
<protein>
    <submittedName>
        <fullName evidence="3">Glycosyltransferase family 4 protein</fullName>
    </submittedName>
</protein>
<dbReference type="PANTHER" id="PTHR12526:SF630">
    <property type="entry name" value="GLYCOSYLTRANSFERASE"/>
    <property type="match status" value="1"/>
</dbReference>
<feature type="domain" description="Glycosyl transferase family 1" evidence="1">
    <location>
        <begin position="186"/>
        <end position="361"/>
    </location>
</feature>
<organism evidence="3 4">
    <name type="scientific">Floridaenema fluviatile BLCC-F154</name>
    <dbReference type="NCBI Taxonomy" id="3153640"/>
    <lineage>
        <taxon>Bacteria</taxon>
        <taxon>Bacillati</taxon>
        <taxon>Cyanobacteriota</taxon>
        <taxon>Cyanophyceae</taxon>
        <taxon>Oscillatoriophycideae</taxon>
        <taxon>Aerosakkonematales</taxon>
        <taxon>Aerosakkonemataceae</taxon>
        <taxon>Floridanema</taxon>
        <taxon>Floridanema fluviatile</taxon>
    </lineage>
</organism>
<evidence type="ECO:0000259" key="1">
    <source>
        <dbReference type="Pfam" id="PF00534"/>
    </source>
</evidence>
<dbReference type="Gene3D" id="3.40.50.2000">
    <property type="entry name" value="Glycogen Phosphorylase B"/>
    <property type="match status" value="2"/>
</dbReference>
<dbReference type="InterPro" id="IPR028098">
    <property type="entry name" value="Glyco_trans_4-like_N"/>
</dbReference>
<accession>A0ABV4Y552</accession>
<sequence>MKILHICALSVTAEGLLKPQIDYFLSRNISVEIACSPGVEAERLQQQGYVIHPIQIDRRISLLPNLKSILNLVKLMWREQYDLVHVHTPIAAVLGRVAAKLAGVQRIVYTAHGFPFYEQSPPLEYAIYFHIEKFAALFTDLILTQNYEDVATAKQKGLCSPEKIAYLGNGIDIDRFKRDRLFPTNQKQLRDSLNIPTTANVIVGTVGRLTRKKGSAYLIEAAASLLPQFPNLHILIIGPQLSSDPEPFQTELVDNIHNLGLEDRVTLTGQRQDIAELLGLLDIFVLPTFHNEGLPRSILEAMAMNLPVVATDVRGCREAVINGKTGLIVPSQNSEKLAEALAKLLSNADLRKAYGLAGRQRVETEYDERFVFQRLEEYYHKLGINFLDYYPAVNPI</sequence>
<keyword evidence="4" id="KW-1185">Reference proteome</keyword>
<proteinExistence type="predicted"/>
<dbReference type="PANTHER" id="PTHR12526">
    <property type="entry name" value="GLYCOSYLTRANSFERASE"/>
    <property type="match status" value="1"/>
</dbReference>
<evidence type="ECO:0000313" key="3">
    <source>
        <dbReference type="EMBL" id="MFB2933858.1"/>
    </source>
</evidence>
<evidence type="ECO:0000313" key="4">
    <source>
        <dbReference type="Proteomes" id="UP001576776"/>
    </source>
</evidence>
<gene>
    <name evidence="3" type="ORF">ACE1B6_01130</name>
</gene>
<feature type="domain" description="Glycosyltransferase subfamily 4-like N-terminal" evidence="2">
    <location>
        <begin position="5"/>
        <end position="146"/>
    </location>
</feature>
<dbReference type="RefSeq" id="WP_413255392.1">
    <property type="nucleotide sequence ID" value="NZ_JBHFNS010000014.1"/>
</dbReference>
<dbReference type="SUPFAM" id="SSF53756">
    <property type="entry name" value="UDP-Glycosyltransferase/glycogen phosphorylase"/>
    <property type="match status" value="1"/>
</dbReference>
<dbReference type="CDD" id="cd03808">
    <property type="entry name" value="GT4_CapM-like"/>
    <property type="match status" value="1"/>
</dbReference>
<name>A0ABV4Y552_9CYAN</name>
<comment type="caution">
    <text evidence="3">The sequence shown here is derived from an EMBL/GenBank/DDBJ whole genome shotgun (WGS) entry which is preliminary data.</text>
</comment>
<dbReference type="Pfam" id="PF00534">
    <property type="entry name" value="Glycos_transf_1"/>
    <property type="match status" value="1"/>
</dbReference>
<dbReference type="EMBL" id="JBHFNS010000014">
    <property type="protein sequence ID" value="MFB2933858.1"/>
    <property type="molecule type" value="Genomic_DNA"/>
</dbReference>
<evidence type="ECO:0000259" key="2">
    <source>
        <dbReference type="Pfam" id="PF13477"/>
    </source>
</evidence>
<dbReference type="Proteomes" id="UP001576776">
    <property type="component" value="Unassembled WGS sequence"/>
</dbReference>
<dbReference type="InterPro" id="IPR001296">
    <property type="entry name" value="Glyco_trans_1"/>
</dbReference>